<dbReference type="PANTHER" id="PTHR11575:SF24">
    <property type="entry name" value="5'-NUCLEOTIDASE"/>
    <property type="match status" value="1"/>
</dbReference>
<dbReference type="PROSITE" id="PS51257">
    <property type="entry name" value="PROKAR_LIPOPROTEIN"/>
    <property type="match status" value="1"/>
</dbReference>
<feature type="signal peptide" evidence="2">
    <location>
        <begin position="1"/>
        <end position="20"/>
    </location>
</feature>
<feature type="chain" id="PRO_5041020289" evidence="2">
    <location>
        <begin position="21"/>
        <end position="584"/>
    </location>
</feature>
<gene>
    <name evidence="5" type="ORF">M9978_08745</name>
</gene>
<sequence>MKAIAFLTGALALAGCSAQRAEVARADAPVTVKVIAFNDFHGNLETPGRPIDVQAPDGSVVKVPAGGAAYFATAVQRLKARATHSVVVAAGDLTSASPLTSSLFLDEPTVTAMNMIGLEINAAGNHEFDRGTAELLRLQKGGCEKLTNREPCQLEPFKGAAFTYLAGNTVRADGGSLLPGTTIKTFGSGRRAIKIGFIGLTTRMTSTYVDPAGIRGYRFADEAETANKLVPQLKAQGADAIVVLIHEGGYPKRSDQPNQCDGLTGEIIDIVKRLDPAVDLVVSGHTHKAYVCDFAKIDAARPVLLTSAGNYGAFVTYITLTFDPVSRKLTGKTASQVVVQGEGNLSAAGPVKPAAAFPALPADPAVAAHVARYAAAAGPRAKRVVGRASAPILRDEDSEIRESPLGLLIADAQLAATRKDGAQLSLMNPGGVRTSITPAADGTVTFGDLYAVQPFGNNLQVKEYSGAQLRAVLEQQFTNIDGPRVLFASGLSYSFDRSRPAGQRIIAPLVEGKPLRDEAVYRVAMSGFLGGGGDAFDTLAAGKVVAGGVLDLDALEAWFARGQVIDPPALGRVKDVTPAGWKAN</sequence>
<dbReference type="SUPFAM" id="SSF56300">
    <property type="entry name" value="Metallo-dependent phosphatases"/>
    <property type="match status" value="1"/>
</dbReference>
<dbReference type="InterPro" id="IPR006179">
    <property type="entry name" value="5_nucleotidase/apyrase"/>
</dbReference>
<dbReference type="Proteomes" id="UP001139451">
    <property type="component" value="Unassembled WGS sequence"/>
</dbReference>
<feature type="domain" description="Calcineurin-like phosphoesterase" evidence="3">
    <location>
        <begin position="33"/>
        <end position="288"/>
    </location>
</feature>
<keyword evidence="1 2" id="KW-0732">Signal</keyword>
<protein>
    <submittedName>
        <fullName evidence="5">Bifunctional metallophosphatase/5'-nucleotidase</fullName>
    </submittedName>
</protein>
<dbReference type="GO" id="GO:0008768">
    <property type="term" value="F:UDP-sugar diphosphatase activity"/>
    <property type="evidence" value="ECO:0007669"/>
    <property type="project" value="TreeGrafter"/>
</dbReference>
<keyword evidence="2" id="KW-0547">Nucleotide-binding</keyword>
<dbReference type="SUPFAM" id="SSF55816">
    <property type="entry name" value="5'-nucleotidase (syn. UDP-sugar hydrolase), C-terminal domain"/>
    <property type="match status" value="1"/>
</dbReference>
<feature type="domain" description="5'-Nucleotidase C-terminal" evidence="4">
    <location>
        <begin position="384"/>
        <end position="540"/>
    </location>
</feature>
<reference evidence="5" key="1">
    <citation type="submission" date="2022-05" db="EMBL/GenBank/DDBJ databases">
        <title>Sphingomonas sp. strain MG17 Genome sequencing and assembly.</title>
        <authorList>
            <person name="Kim I."/>
        </authorList>
    </citation>
    <scope>NUCLEOTIDE SEQUENCE</scope>
    <source>
        <strain evidence="5">MG17</strain>
    </source>
</reference>
<dbReference type="Gene3D" id="3.90.780.10">
    <property type="entry name" value="5'-Nucleotidase, C-terminal domain"/>
    <property type="match status" value="1"/>
</dbReference>
<organism evidence="5 6">
    <name type="scientific">Sphingomonas tagetis</name>
    <dbReference type="NCBI Taxonomy" id="2949092"/>
    <lineage>
        <taxon>Bacteria</taxon>
        <taxon>Pseudomonadati</taxon>
        <taxon>Pseudomonadota</taxon>
        <taxon>Alphaproteobacteria</taxon>
        <taxon>Sphingomonadales</taxon>
        <taxon>Sphingomonadaceae</taxon>
        <taxon>Sphingomonas</taxon>
    </lineage>
</organism>
<evidence type="ECO:0000313" key="5">
    <source>
        <dbReference type="EMBL" id="MCP3730517.1"/>
    </source>
</evidence>
<comment type="similarity">
    <text evidence="2">Belongs to the 5'-nucleotidase family.</text>
</comment>
<dbReference type="Pfam" id="PF00149">
    <property type="entry name" value="Metallophos"/>
    <property type="match status" value="1"/>
</dbReference>
<name>A0A9X2HIE2_9SPHN</name>
<dbReference type="Pfam" id="PF02872">
    <property type="entry name" value="5_nucleotid_C"/>
    <property type="match status" value="1"/>
</dbReference>
<dbReference type="GO" id="GO:0030288">
    <property type="term" value="C:outer membrane-bounded periplasmic space"/>
    <property type="evidence" value="ECO:0007669"/>
    <property type="project" value="TreeGrafter"/>
</dbReference>
<dbReference type="InterPro" id="IPR029052">
    <property type="entry name" value="Metallo-depent_PP-like"/>
</dbReference>
<keyword evidence="2" id="KW-0378">Hydrolase</keyword>
<dbReference type="PRINTS" id="PR01607">
    <property type="entry name" value="APYRASEFAMLY"/>
</dbReference>
<evidence type="ECO:0000256" key="1">
    <source>
        <dbReference type="ARBA" id="ARBA00022729"/>
    </source>
</evidence>
<evidence type="ECO:0000259" key="3">
    <source>
        <dbReference type="Pfam" id="PF00149"/>
    </source>
</evidence>
<dbReference type="InterPro" id="IPR036907">
    <property type="entry name" value="5'-Nucleotdase_C_sf"/>
</dbReference>
<dbReference type="PANTHER" id="PTHR11575">
    <property type="entry name" value="5'-NUCLEOTIDASE-RELATED"/>
    <property type="match status" value="1"/>
</dbReference>
<comment type="caution">
    <text evidence="5">The sequence shown here is derived from an EMBL/GenBank/DDBJ whole genome shotgun (WGS) entry which is preliminary data.</text>
</comment>
<dbReference type="EMBL" id="JAMLDX010000005">
    <property type="protein sequence ID" value="MCP3730517.1"/>
    <property type="molecule type" value="Genomic_DNA"/>
</dbReference>
<dbReference type="GO" id="GO:0008253">
    <property type="term" value="F:5'-nucleotidase activity"/>
    <property type="evidence" value="ECO:0007669"/>
    <property type="project" value="TreeGrafter"/>
</dbReference>
<dbReference type="AlphaFoldDB" id="A0A9X2HIE2"/>
<proteinExistence type="inferred from homology"/>
<evidence type="ECO:0000313" key="6">
    <source>
        <dbReference type="Proteomes" id="UP001139451"/>
    </source>
</evidence>
<accession>A0A9X2HIE2</accession>
<evidence type="ECO:0000259" key="4">
    <source>
        <dbReference type="Pfam" id="PF02872"/>
    </source>
</evidence>
<dbReference type="GO" id="GO:0009166">
    <property type="term" value="P:nucleotide catabolic process"/>
    <property type="evidence" value="ECO:0007669"/>
    <property type="project" value="InterPro"/>
</dbReference>
<dbReference type="RefSeq" id="WP_254292645.1">
    <property type="nucleotide sequence ID" value="NZ_JAMLDX010000005.1"/>
</dbReference>
<dbReference type="Gene3D" id="3.60.21.10">
    <property type="match status" value="1"/>
</dbReference>
<keyword evidence="6" id="KW-1185">Reference proteome</keyword>
<dbReference type="GO" id="GO:0000166">
    <property type="term" value="F:nucleotide binding"/>
    <property type="evidence" value="ECO:0007669"/>
    <property type="project" value="UniProtKB-KW"/>
</dbReference>
<dbReference type="InterPro" id="IPR004843">
    <property type="entry name" value="Calcineurin-like_PHP"/>
</dbReference>
<evidence type="ECO:0000256" key="2">
    <source>
        <dbReference type="RuleBase" id="RU362119"/>
    </source>
</evidence>
<dbReference type="InterPro" id="IPR008334">
    <property type="entry name" value="5'-Nucleotdase_C"/>
</dbReference>